<protein>
    <submittedName>
        <fullName evidence="1">Uncharacterized protein</fullName>
    </submittedName>
</protein>
<evidence type="ECO:0000313" key="2">
    <source>
        <dbReference type="Proteomes" id="UP000198597"/>
    </source>
</evidence>
<dbReference type="Proteomes" id="UP000198597">
    <property type="component" value="Unassembled WGS sequence"/>
</dbReference>
<keyword evidence="2" id="KW-1185">Reference proteome</keyword>
<reference evidence="1 2" key="1">
    <citation type="submission" date="2016-10" db="EMBL/GenBank/DDBJ databases">
        <authorList>
            <person name="de Groot N.N."/>
        </authorList>
    </citation>
    <scope>NUCLEOTIDE SEQUENCE [LARGE SCALE GENOMIC DNA]</scope>
    <source>
        <strain evidence="1 2">DSM 12272</strain>
    </source>
</reference>
<proteinExistence type="predicted"/>
<dbReference type="STRING" id="94869.SAMN04488529_101726"/>
<dbReference type="EMBL" id="FNJM01000001">
    <property type="protein sequence ID" value="SDO88717.1"/>
    <property type="molecule type" value="Genomic_DNA"/>
</dbReference>
<organism evidence="1 2">
    <name type="scientific">Clostridium gasigenes</name>
    <dbReference type="NCBI Taxonomy" id="94869"/>
    <lineage>
        <taxon>Bacteria</taxon>
        <taxon>Bacillati</taxon>
        <taxon>Bacillota</taxon>
        <taxon>Clostridia</taxon>
        <taxon>Eubacteriales</taxon>
        <taxon>Clostridiaceae</taxon>
        <taxon>Clostridium</taxon>
    </lineage>
</organism>
<dbReference type="AlphaFoldDB" id="A0A1H0N7R1"/>
<accession>A0A1H0N7R1</accession>
<name>A0A1H0N7R1_9CLOT</name>
<evidence type="ECO:0000313" key="1">
    <source>
        <dbReference type="EMBL" id="SDO88717.1"/>
    </source>
</evidence>
<sequence length="115" mass="13774">MCVKNSLMETKYMTSVNCDIKLIVEKFVLVEKELGIKDIDLTYFLFTLKLSKTRLYDAFHIMIEQNIIKQQDYSICDNCMNEEIVHTSLKLNKCNRCKKYYEQDHMIEKFRLVKS</sequence>
<gene>
    <name evidence="1" type="ORF">SAMN04488529_101726</name>
</gene>